<evidence type="ECO:0000313" key="11">
    <source>
        <dbReference type="EMBL" id="KAB4171758.1"/>
    </source>
</evidence>
<keyword evidence="6 7" id="KW-0472">Membrane</keyword>
<reference evidence="8 16" key="1">
    <citation type="submission" date="2015-09" db="EMBL/GenBank/DDBJ databases">
        <authorList>
            <consortium name="Pathogen Informatics"/>
        </authorList>
    </citation>
    <scope>NUCLEOTIDE SEQUENCE [LARGE SCALE GENOMIC DNA]</scope>
    <source>
        <strain evidence="8 16">2789STDY5834847</strain>
    </source>
</reference>
<sequence length="422" mass="50034">MNNLHFIKWVFSNRNYTDIIYRLISLFLGYPLLLLSYLIPRSKRKWVLGYKVGFTDNVKYLYRYLYKYEKTVIPIWISSNKSEILLLREKGINAYYRWSLYGLYHCLTSYYYIFSSHLSDINYWTSGGCFAVNLWHGVGIKKIEFATTVGIDSKIYVKNIFNRILFPYLFRKPDLFLSTSVFMSMHFSKCFQIDIRKCLNLGYPRCELFFLNANLIKKYVEEYEPQGVNRLIKDIQEFSHTIIYMPTFRDDQSDFMLASGINLDLLNDFLEKRDELFLFKLHPATVVSNVSSIFSNIRFLDKDVDVYPILPFTDLLITDYSSIFYDYLLLDKGIVLFPFDYEKYICQCRDLAFDFDDYTPGVRAYSFDSLMEILSDWNYGNSLTTEQNRIKKIFWGDIPMQNSCKVLTRYIINNGSSNNVDL</sequence>
<evidence type="ECO:0000313" key="17">
    <source>
        <dbReference type="Proteomes" id="UP000283680"/>
    </source>
</evidence>
<evidence type="ECO:0000313" key="13">
    <source>
        <dbReference type="EMBL" id="MDC1879908.1"/>
    </source>
</evidence>
<gene>
    <name evidence="8" type="primary">tagF</name>
    <name evidence="15" type="ORF">DW216_13330</name>
    <name evidence="14" type="ORF">DWY92_17770</name>
    <name evidence="8" type="ORF">ERS852462_02534</name>
    <name evidence="12" type="ORF">GAP48_05525</name>
    <name evidence="11" type="ORF">GAQ59_05330</name>
    <name evidence="9" type="ORF">GAQ70_04400</name>
    <name evidence="10" type="ORF">GAQ75_07435</name>
    <name evidence="13" type="ORF">POZ24_07680</name>
</gene>
<dbReference type="GO" id="GO:0047355">
    <property type="term" value="F:CDP-glycerol glycerophosphotransferase activity"/>
    <property type="evidence" value="ECO:0007669"/>
    <property type="project" value="UniProtKB-EC"/>
</dbReference>
<dbReference type="EC" id="2.7.8.12" evidence="8"/>
<evidence type="ECO:0000313" key="21">
    <source>
        <dbReference type="Proteomes" id="UP000441711"/>
    </source>
</evidence>
<dbReference type="EMBL" id="QRTH01000011">
    <property type="protein sequence ID" value="RGQ48369.1"/>
    <property type="molecule type" value="Genomic_DNA"/>
</dbReference>
<dbReference type="Gene3D" id="3.40.50.12580">
    <property type="match status" value="1"/>
</dbReference>
<dbReference type="EMBL" id="WCUG01000004">
    <property type="protein sequence ID" value="KAB4171758.1"/>
    <property type="molecule type" value="Genomic_DNA"/>
</dbReference>
<evidence type="ECO:0000313" key="10">
    <source>
        <dbReference type="EMBL" id="KAB4125607.1"/>
    </source>
</evidence>
<dbReference type="InterPro" id="IPR043148">
    <property type="entry name" value="TagF_C"/>
</dbReference>
<dbReference type="Proteomes" id="UP000283766">
    <property type="component" value="Unassembled WGS sequence"/>
</dbReference>
<evidence type="ECO:0000313" key="15">
    <source>
        <dbReference type="EMBL" id="RHH29875.1"/>
    </source>
</evidence>
<keyword evidence="4 8" id="KW-0808">Transferase</keyword>
<evidence type="ECO:0000256" key="7">
    <source>
        <dbReference type="SAM" id="Phobius"/>
    </source>
</evidence>
<feature type="transmembrane region" description="Helical" evidence="7">
    <location>
        <begin position="20"/>
        <end position="39"/>
    </location>
</feature>
<evidence type="ECO:0000313" key="14">
    <source>
        <dbReference type="EMBL" id="RGQ48369.1"/>
    </source>
</evidence>
<evidence type="ECO:0000256" key="3">
    <source>
        <dbReference type="ARBA" id="ARBA00022475"/>
    </source>
</evidence>
<dbReference type="EMBL" id="JAQNSG010000006">
    <property type="protein sequence ID" value="MDC1879908.1"/>
    <property type="molecule type" value="Genomic_DNA"/>
</dbReference>
<dbReference type="PANTHER" id="PTHR37316">
    <property type="entry name" value="TEICHOIC ACID GLYCEROL-PHOSPHATE PRIMASE"/>
    <property type="match status" value="1"/>
</dbReference>
<dbReference type="OrthoDB" id="9811865at2"/>
<dbReference type="Proteomes" id="UP000433928">
    <property type="component" value="Unassembled WGS sequence"/>
</dbReference>
<dbReference type="GO" id="GO:0005886">
    <property type="term" value="C:plasma membrane"/>
    <property type="evidence" value="ECO:0007669"/>
    <property type="project" value="UniProtKB-SubCell"/>
</dbReference>
<dbReference type="Proteomes" id="UP000283680">
    <property type="component" value="Unassembled WGS sequence"/>
</dbReference>
<evidence type="ECO:0000313" key="22">
    <source>
        <dbReference type="Proteomes" id="UP000487989"/>
    </source>
</evidence>
<dbReference type="Proteomes" id="UP000095614">
    <property type="component" value="Unassembled WGS sequence"/>
</dbReference>
<dbReference type="EMBL" id="QRJL01000008">
    <property type="protein sequence ID" value="RHH29875.1"/>
    <property type="molecule type" value="Genomic_DNA"/>
</dbReference>
<evidence type="ECO:0000256" key="2">
    <source>
        <dbReference type="ARBA" id="ARBA00010488"/>
    </source>
</evidence>
<organism evidence="8 16">
    <name type="scientific">Bacteroides uniformis</name>
    <dbReference type="NCBI Taxonomy" id="820"/>
    <lineage>
        <taxon>Bacteria</taxon>
        <taxon>Pseudomonadati</taxon>
        <taxon>Bacteroidota</taxon>
        <taxon>Bacteroidia</taxon>
        <taxon>Bacteroidales</taxon>
        <taxon>Bacteroidaceae</taxon>
        <taxon>Bacteroides</taxon>
    </lineage>
</organism>
<evidence type="ECO:0000313" key="9">
    <source>
        <dbReference type="EMBL" id="KAB4110665.1"/>
    </source>
</evidence>
<evidence type="ECO:0000313" key="19">
    <source>
        <dbReference type="Proteomes" id="UP000433928"/>
    </source>
</evidence>
<dbReference type="InterPro" id="IPR051612">
    <property type="entry name" value="Teichoic_Acid_Biosynth"/>
</dbReference>
<dbReference type="Pfam" id="PF04464">
    <property type="entry name" value="Glyphos_transf"/>
    <property type="match status" value="1"/>
</dbReference>
<evidence type="ECO:0000313" key="12">
    <source>
        <dbReference type="EMBL" id="KAB4257220.1"/>
    </source>
</evidence>
<proteinExistence type="inferred from homology"/>
<accession>A0A174KEM3</accession>
<keyword evidence="7" id="KW-1133">Transmembrane helix</keyword>
<dbReference type="EMBL" id="WCTJ01000006">
    <property type="protein sequence ID" value="KAB4257220.1"/>
    <property type="molecule type" value="Genomic_DNA"/>
</dbReference>
<keyword evidence="3" id="KW-1003">Cell membrane</keyword>
<name>A0A174KEM3_BACUN</name>
<reference evidence="13" key="4">
    <citation type="submission" date="2022-10" db="EMBL/GenBank/DDBJ databases">
        <title>Human gut microbiome strain richness.</title>
        <authorList>
            <person name="Chen-Liaw A."/>
        </authorList>
    </citation>
    <scope>NUCLEOTIDE SEQUENCE</scope>
    <source>
        <strain evidence="13">1001713st2_A4_1001713B170214_170313</strain>
    </source>
</reference>
<evidence type="ECO:0000256" key="1">
    <source>
        <dbReference type="ARBA" id="ARBA00004202"/>
    </source>
</evidence>
<dbReference type="EMBL" id="WCUP01000003">
    <property type="protein sequence ID" value="KAB4110665.1"/>
    <property type="molecule type" value="Genomic_DNA"/>
</dbReference>
<evidence type="ECO:0000313" key="8">
    <source>
        <dbReference type="EMBL" id="CUP08278.1"/>
    </source>
</evidence>
<comment type="similarity">
    <text evidence="2">Belongs to the CDP-glycerol glycerophosphotransferase family.</text>
</comment>
<evidence type="ECO:0000256" key="5">
    <source>
        <dbReference type="ARBA" id="ARBA00022944"/>
    </source>
</evidence>
<dbReference type="InterPro" id="IPR007554">
    <property type="entry name" value="Glycerophosphate_synth"/>
</dbReference>
<dbReference type="Proteomes" id="UP000438773">
    <property type="component" value="Unassembled WGS sequence"/>
</dbReference>
<dbReference type="InterPro" id="IPR043149">
    <property type="entry name" value="TagF_N"/>
</dbReference>
<dbReference type="PANTHER" id="PTHR37316:SF3">
    <property type="entry name" value="TEICHOIC ACID GLYCEROL-PHOSPHATE TRANSFERASE"/>
    <property type="match status" value="1"/>
</dbReference>
<dbReference type="Proteomes" id="UP000487989">
    <property type="component" value="Unassembled WGS sequence"/>
</dbReference>
<evidence type="ECO:0000256" key="4">
    <source>
        <dbReference type="ARBA" id="ARBA00022679"/>
    </source>
</evidence>
<dbReference type="Proteomes" id="UP001213309">
    <property type="component" value="Unassembled WGS sequence"/>
</dbReference>
<protein>
    <submittedName>
        <fullName evidence="13">CDP-glycerol glycerophosphotransferase family protein</fullName>
    </submittedName>
    <submittedName>
        <fullName evidence="8">Teichoic acid biosynthesis protein F</fullName>
        <ecNumber evidence="8">2.7.8.12</ecNumber>
    </submittedName>
</protein>
<dbReference type="RefSeq" id="WP_005827594.1">
    <property type="nucleotide sequence ID" value="NZ_CAXSKL010000007.1"/>
</dbReference>
<evidence type="ECO:0000313" key="16">
    <source>
        <dbReference type="Proteomes" id="UP000095614"/>
    </source>
</evidence>
<dbReference type="AlphaFoldDB" id="A0A174KEM3"/>
<evidence type="ECO:0000313" key="18">
    <source>
        <dbReference type="Proteomes" id="UP000283766"/>
    </source>
</evidence>
<dbReference type="Proteomes" id="UP000441711">
    <property type="component" value="Unassembled WGS sequence"/>
</dbReference>
<reference evidence="19 20" key="3">
    <citation type="journal article" date="2019" name="Nat. Med.">
        <title>A library of human gut bacterial isolates paired with longitudinal multiomics data enables mechanistic microbiome research.</title>
        <authorList>
            <person name="Poyet M."/>
            <person name="Groussin M."/>
            <person name="Gibbons S.M."/>
            <person name="Avila-Pacheco J."/>
            <person name="Jiang X."/>
            <person name="Kearney S.M."/>
            <person name="Perrotta A.R."/>
            <person name="Berdy B."/>
            <person name="Zhao S."/>
            <person name="Lieberman T.D."/>
            <person name="Swanson P.K."/>
            <person name="Smith M."/>
            <person name="Roesemann S."/>
            <person name="Alexander J.E."/>
            <person name="Rich S.A."/>
            <person name="Livny J."/>
            <person name="Vlamakis H."/>
            <person name="Clish C."/>
            <person name="Bullock K."/>
            <person name="Deik A."/>
            <person name="Scott J."/>
            <person name="Pierce K.A."/>
            <person name="Xavier R.J."/>
            <person name="Alm E.J."/>
        </authorList>
    </citation>
    <scope>NUCLEOTIDE SEQUENCE [LARGE SCALE GENOMIC DNA]</scope>
    <source>
        <strain evidence="11 19">BIOML-A27</strain>
        <strain evidence="12 22">BIOML-A3</strain>
        <strain evidence="9 21">BIOML-A36</strain>
        <strain evidence="10 20">BIOML-A37</strain>
    </source>
</reference>
<dbReference type="GO" id="GO:0019350">
    <property type="term" value="P:teichoic acid biosynthetic process"/>
    <property type="evidence" value="ECO:0007669"/>
    <property type="project" value="UniProtKB-KW"/>
</dbReference>
<dbReference type="EMBL" id="WCUQ01000004">
    <property type="protein sequence ID" value="KAB4125607.1"/>
    <property type="molecule type" value="Genomic_DNA"/>
</dbReference>
<keyword evidence="7" id="KW-0812">Transmembrane</keyword>
<evidence type="ECO:0000313" key="20">
    <source>
        <dbReference type="Proteomes" id="UP000438773"/>
    </source>
</evidence>
<dbReference type="GeneID" id="99752485"/>
<dbReference type="Gene3D" id="3.40.50.11820">
    <property type="match status" value="1"/>
</dbReference>
<keyword evidence="5" id="KW-0777">Teichoic acid biosynthesis</keyword>
<evidence type="ECO:0000256" key="6">
    <source>
        <dbReference type="ARBA" id="ARBA00023136"/>
    </source>
</evidence>
<comment type="subcellular location">
    <subcellularLocation>
        <location evidence="1">Cell membrane</location>
        <topology evidence="1">Peripheral membrane protein</topology>
    </subcellularLocation>
</comment>
<reference evidence="17 18" key="2">
    <citation type="submission" date="2018-08" db="EMBL/GenBank/DDBJ databases">
        <title>A genome reference for cultivated species of the human gut microbiota.</title>
        <authorList>
            <person name="Zou Y."/>
            <person name="Xue W."/>
            <person name="Luo G."/>
        </authorList>
    </citation>
    <scope>NUCLEOTIDE SEQUENCE [LARGE SCALE GENOMIC DNA]</scope>
    <source>
        <strain evidence="14 17">AF28-11</strain>
        <strain evidence="15 18">AM18-14LB</strain>
    </source>
</reference>
<dbReference type="EMBL" id="CZAF01000007">
    <property type="protein sequence ID" value="CUP08278.1"/>
    <property type="molecule type" value="Genomic_DNA"/>
</dbReference>